<dbReference type="GO" id="GO:0051536">
    <property type="term" value="F:iron-sulfur cluster binding"/>
    <property type="evidence" value="ECO:0007669"/>
    <property type="project" value="InterPro"/>
</dbReference>
<feature type="domain" description="NIF system FeS cluster assembly NifU C-terminal" evidence="2">
    <location>
        <begin position="26"/>
        <end position="91"/>
    </location>
</feature>
<name>A0A6J6ZX27_9ZZZZ</name>
<dbReference type="Pfam" id="PF01106">
    <property type="entry name" value="NifU"/>
    <property type="match status" value="1"/>
</dbReference>
<dbReference type="EMBL" id="CAFABE010000024">
    <property type="protein sequence ID" value="CAB4825103.1"/>
    <property type="molecule type" value="Genomic_DNA"/>
</dbReference>
<dbReference type="Gene3D" id="3.30.300.130">
    <property type="entry name" value="Fe-S cluster assembly (FSCA)"/>
    <property type="match status" value="1"/>
</dbReference>
<dbReference type="PANTHER" id="PTHR11178">
    <property type="entry name" value="IRON-SULFUR CLUSTER SCAFFOLD PROTEIN NFU-RELATED"/>
    <property type="match status" value="1"/>
</dbReference>
<dbReference type="EMBL" id="CAFBLT010000001">
    <property type="protein sequence ID" value="CAB4866145.1"/>
    <property type="molecule type" value="Genomic_DNA"/>
</dbReference>
<protein>
    <submittedName>
        <fullName evidence="3">Unannotated protein</fullName>
    </submittedName>
</protein>
<evidence type="ECO:0000259" key="2">
    <source>
        <dbReference type="Pfam" id="PF01106"/>
    </source>
</evidence>
<reference evidence="3" key="1">
    <citation type="submission" date="2020-05" db="EMBL/GenBank/DDBJ databases">
        <authorList>
            <person name="Chiriac C."/>
            <person name="Salcher M."/>
            <person name="Ghai R."/>
            <person name="Kavagutti S V."/>
        </authorList>
    </citation>
    <scope>NUCLEOTIDE SEQUENCE</scope>
</reference>
<evidence type="ECO:0000256" key="1">
    <source>
        <dbReference type="ARBA" id="ARBA00006420"/>
    </source>
</evidence>
<accession>A0A6J6ZX27</accession>
<evidence type="ECO:0000313" key="3">
    <source>
        <dbReference type="EMBL" id="CAB4825103.1"/>
    </source>
</evidence>
<dbReference type="GO" id="GO:0016226">
    <property type="term" value="P:iron-sulfur cluster assembly"/>
    <property type="evidence" value="ECO:0007669"/>
    <property type="project" value="InterPro"/>
</dbReference>
<comment type="similarity">
    <text evidence="1">Belongs to the NifU family.</text>
</comment>
<dbReference type="InterPro" id="IPR034904">
    <property type="entry name" value="FSCA_dom_sf"/>
</dbReference>
<proteinExistence type="inferred from homology"/>
<dbReference type="AlphaFoldDB" id="A0A6J6ZX27"/>
<evidence type="ECO:0000313" key="4">
    <source>
        <dbReference type="EMBL" id="CAB4866145.1"/>
    </source>
</evidence>
<dbReference type="InterPro" id="IPR001075">
    <property type="entry name" value="NIF_FeS_clus_asmbl_NifU_C"/>
</dbReference>
<dbReference type="SUPFAM" id="SSF117916">
    <property type="entry name" value="Fe-S cluster assembly (FSCA) domain-like"/>
    <property type="match status" value="1"/>
</dbReference>
<sequence length="116" mass="12045">MSQDTGISTATLTDDERGERLAALQALIELMRPSVQSDGGDLVLLKADVESGVVEVQLQGACTSCAISSSTLEGGVERILKGRLDWVTEVIGGVDDADSSTSVQIGVGGWVPRADL</sequence>
<dbReference type="GO" id="GO:0005506">
    <property type="term" value="F:iron ion binding"/>
    <property type="evidence" value="ECO:0007669"/>
    <property type="project" value="InterPro"/>
</dbReference>
<gene>
    <name evidence="3" type="ORF">UFOPK3164_00693</name>
    <name evidence="4" type="ORF">UFOPK3427_00498</name>
    <name evidence="5" type="ORF">UFOPK4112_00729</name>
</gene>
<dbReference type="EMBL" id="CAFBPM010000005">
    <property type="protein sequence ID" value="CAB5017993.1"/>
    <property type="molecule type" value="Genomic_DNA"/>
</dbReference>
<dbReference type="PANTHER" id="PTHR11178:SF1">
    <property type="entry name" value="NFU1 IRON-SULFUR CLUSTER SCAFFOLD HOMOLOG, MITOCHONDRIAL"/>
    <property type="match status" value="1"/>
</dbReference>
<evidence type="ECO:0000313" key="5">
    <source>
        <dbReference type="EMBL" id="CAB5017993.1"/>
    </source>
</evidence>
<organism evidence="3">
    <name type="scientific">freshwater metagenome</name>
    <dbReference type="NCBI Taxonomy" id="449393"/>
    <lineage>
        <taxon>unclassified sequences</taxon>
        <taxon>metagenomes</taxon>
        <taxon>ecological metagenomes</taxon>
    </lineage>
</organism>